<dbReference type="PANTHER" id="PTHR10701:SF0">
    <property type="entry name" value="SMALL NUCLEAR RIBONUCLEOPROTEIN-ASSOCIATED PROTEIN B"/>
    <property type="match status" value="1"/>
</dbReference>
<dbReference type="EMBL" id="CAKXYY010000004">
    <property type="protein sequence ID" value="CAH2351772.1"/>
    <property type="molecule type" value="Genomic_DNA"/>
</dbReference>
<dbReference type="InterPro" id="IPR050914">
    <property type="entry name" value="snRNP_SmB/NAA38-like"/>
</dbReference>
<dbReference type="GO" id="GO:0005685">
    <property type="term" value="C:U1 snRNP"/>
    <property type="evidence" value="ECO:0007669"/>
    <property type="project" value="TreeGrafter"/>
</dbReference>
<evidence type="ECO:0000256" key="4">
    <source>
        <dbReference type="ARBA" id="ARBA00022490"/>
    </source>
</evidence>
<organism evidence="12 13">
    <name type="scientific">[Candida] railenensis</name>
    <dbReference type="NCBI Taxonomy" id="45579"/>
    <lineage>
        <taxon>Eukaryota</taxon>
        <taxon>Fungi</taxon>
        <taxon>Dikarya</taxon>
        <taxon>Ascomycota</taxon>
        <taxon>Saccharomycotina</taxon>
        <taxon>Pichiomycetes</taxon>
        <taxon>Debaryomycetaceae</taxon>
        <taxon>Kurtzmaniella</taxon>
    </lineage>
</organism>
<dbReference type="GO" id="GO:0003723">
    <property type="term" value="F:RNA binding"/>
    <property type="evidence" value="ECO:0007669"/>
    <property type="project" value="UniProtKB-KW"/>
</dbReference>
<dbReference type="OrthoDB" id="2020720at2759"/>
<dbReference type="PANTHER" id="PTHR10701">
    <property type="entry name" value="SMALL NUCLEAR RIBONUCLEOPROTEIN-ASSOCIATED PROTEIN B AND N"/>
    <property type="match status" value="1"/>
</dbReference>
<comment type="similarity">
    <text evidence="3">Belongs to the snRNP SmB/SmN family.</text>
</comment>
<dbReference type="Gene3D" id="2.30.30.100">
    <property type="match status" value="1"/>
</dbReference>
<dbReference type="GO" id="GO:0005682">
    <property type="term" value="C:U5 snRNP"/>
    <property type="evidence" value="ECO:0007669"/>
    <property type="project" value="TreeGrafter"/>
</dbReference>
<dbReference type="GO" id="GO:0005686">
    <property type="term" value="C:U2 snRNP"/>
    <property type="evidence" value="ECO:0007669"/>
    <property type="project" value="TreeGrafter"/>
</dbReference>
<dbReference type="GO" id="GO:0046540">
    <property type="term" value="C:U4/U6 x U5 tri-snRNP complex"/>
    <property type="evidence" value="ECO:0007669"/>
    <property type="project" value="TreeGrafter"/>
</dbReference>
<dbReference type="InterPro" id="IPR047575">
    <property type="entry name" value="Sm"/>
</dbReference>
<protein>
    <recommendedName>
        <fullName evidence="10">Sm protein B</fullName>
    </recommendedName>
</protein>
<dbReference type="Proteomes" id="UP000837801">
    <property type="component" value="Unassembled WGS sequence"/>
</dbReference>
<evidence type="ECO:0000256" key="10">
    <source>
        <dbReference type="ARBA" id="ARBA00041355"/>
    </source>
</evidence>
<dbReference type="SMART" id="SM00651">
    <property type="entry name" value="Sm"/>
    <property type="match status" value="1"/>
</dbReference>
<evidence type="ECO:0000313" key="12">
    <source>
        <dbReference type="EMBL" id="CAH2351772.1"/>
    </source>
</evidence>
<feature type="domain" description="Sm" evidence="11">
    <location>
        <begin position="5"/>
        <end position="95"/>
    </location>
</feature>
<dbReference type="PROSITE" id="PS52002">
    <property type="entry name" value="SM"/>
    <property type="match status" value="1"/>
</dbReference>
<keyword evidence="5" id="KW-0507">mRNA processing</keyword>
<dbReference type="GO" id="GO:0071004">
    <property type="term" value="C:U2-type prespliceosome"/>
    <property type="evidence" value="ECO:0007669"/>
    <property type="project" value="TreeGrafter"/>
</dbReference>
<keyword evidence="9 12" id="KW-0687">Ribonucleoprotein</keyword>
<dbReference type="Pfam" id="PF01423">
    <property type="entry name" value="LSM"/>
    <property type="match status" value="1"/>
</dbReference>
<evidence type="ECO:0000256" key="1">
    <source>
        <dbReference type="ARBA" id="ARBA00004123"/>
    </source>
</evidence>
<evidence type="ECO:0000256" key="8">
    <source>
        <dbReference type="ARBA" id="ARBA00023242"/>
    </source>
</evidence>
<keyword evidence="7" id="KW-0508">mRNA splicing</keyword>
<evidence type="ECO:0000256" key="3">
    <source>
        <dbReference type="ARBA" id="ARBA00009123"/>
    </source>
</evidence>
<dbReference type="GO" id="GO:0005687">
    <property type="term" value="C:U4 snRNP"/>
    <property type="evidence" value="ECO:0007669"/>
    <property type="project" value="TreeGrafter"/>
</dbReference>
<sequence>MATPTKKTKMSDLINYRLKITTIDKRTFVGQLLAFDNHLNLVLSNTEESRITKKSYSDLKKGSITSDSIVEEKRSLGLIILRGEQVVSFNIESPPPLSVKARVLEKGKGISRPLKVPVSVKSKSLQGPIKTK</sequence>
<dbReference type="GO" id="GO:0005737">
    <property type="term" value="C:cytoplasm"/>
    <property type="evidence" value="ECO:0007669"/>
    <property type="project" value="UniProtKB-SubCell"/>
</dbReference>
<evidence type="ECO:0000256" key="9">
    <source>
        <dbReference type="ARBA" id="ARBA00023274"/>
    </source>
</evidence>
<dbReference type="InterPro" id="IPR010920">
    <property type="entry name" value="LSM_dom_sf"/>
</dbReference>
<dbReference type="GO" id="GO:0071013">
    <property type="term" value="C:catalytic step 2 spliceosome"/>
    <property type="evidence" value="ECO:0007669"/>
    <property type="project" value="TreeGrafter"/>
</dbReference>
<evidence type="ECO:0000256" key="2">
    <source>
        <dbReference type="ARBA" id="ARBA00004496"/>
    </source>
</evidence>
<dbReference type="AlphaFoldDB" id="A0A9P0VX91"/>
<evidence type="ECO:0000259" key="11">
    <source>
        <dbReference type="PROSITE" id="PS52002"/>
    </source>
</evidence>
<accession>A0A9P0VX91</accession>
<keyword evidence="8" id="KW-0539">Nucleus</keyword>
<comment type="caution">
    <text evidence="12">The sequence shown here is derived from an EMBL/GenBank/DDBJ whole genome shotgun (WGS) entry which is preliminary data.</text>
</comment>
<evidence type="ECO:0000256" key="7">
    <source>
        <dbReference type="ARBA" id="ARBA00023187"/>
    </source>
</evidence>
<evidence type="ECO:0000256" key="6">
    <source>
        <dbReference type="ARBA" id="ARBA00022884"/>
    </source>
</evidence>
<reference evidence="12" key="1">
    <citation type="submission" date="2022-03" db="EMBL/GenBank/DDBJ databases">
        <authorList>
            <person name="Legras J.-L."/>
            <person name="Devillers H."/>
            <person name="Grondin C."/>
        </authorList>
    </citation>
    <scope>NUCLEOTIDE SEQUENCE</scope>
    <source>
        <strain evidence="12">CLIB 1423</strain>
    </source>
</reference>
<proteinExistence type="inferred from homology"/>
<dbReference type="GO" id="GO:0000398">
    <property type="term" value="P:mRNA splicing, via spliceosome"/>
    <property type="evidence" value="ECO:0007669"/>
    <property type="project" value="TreeGrafter"/>
</dbReference>
<keyword evidence="4" id="KW-0963">Cytoplasm</keyword>
<keyword evidence="13" id="KW-1185">Reference proteome</keyword>
<dbReference type="InterPro" id="IPR001163">
    <property type="entry name" value="Sm_dom_euk/arc"/>
</dbReference>
<dbReference type="SUPFAM" id="SSF50182">
    <property type="entry name" value="Sm-like ribonucleoproteins"/>
    <property type="match status" value="1"/>
</dbReference>
<comment type="subcellular location">
    <subcellularLocation>
        <location evidence="2">Cytoplasm</location>
    </subcellularLocation>
    <subcellularLocation>
        <location evidence="1">Nucleus</location>
    </subcellularLocation>
</comment>
<dbReference type="CDD" id="cd01717">
    <property type="entry name" value="Sm_B"/>
    <property type="match status" value="1"/>
</dbReference>
<name>A0A9P0VX91_9ASCO</name>
<evidence type="ECO:0000313" key="13">
    <source>
        <dbReference type="Proteomes" id="UP000837801"/>
    </source>
</evidence>
<evidence type="ECO:0000256" key="5">
    <source>
        <dbReference type="ARBA" id="ARBA00022664"/>
    </source>
</evidence>
<dbReference type="GO" id="GO:0070990">
    <property type="term" value="F:snRNP binding"/>
    <property type="evidence" value="ECO:0007669"/>
    <property type="project" value="TreeGrafter"/>
</dbReference>
<keyword evidence="6" id="KW-0694">RNA-binding</keyword>
<gene>
    <name evidence="12" type="ORF">CLIB1423_04S05622</name>
</gene>